<dbReference type="AlphaFoldDB" id="A0A218ZEM4"/>
<keyword evidence="2" id="KW-1185">Reference proteome</keyword>
<sequence length="150" mass="15884">MAMGQEGRGGYSAALGISGYLGRQFTCNSTKPRHRPDWTPFPWRAFVAGPTRTASTDPAIALHALSNAPWKARDEILSGSTSTSTSTRTVFRMRETTRAAATAGRGWSRCGTECCHVSLADVVELSPGLKVGVGMAFSPHIRGCAGRALG</sequence>
<name>A0A218ZEM4_9HELO</name>
<evidence type="ECO:0000313" key="2">
    <source>
        <dbReference type="Proteomes" id="UP000242519"/>
    </source>
</evidence>
<gene>
    <name evidence="1" type="ORF">B2J93_843</name>
</gene>
<evidence type="ECO:0000313" key="1">
    <source>
        <dbReference type="EMBL" id="OWP05725.1"/>
    </source>
</evidence>
<accession>A0A218ZEM4</accession>
<comment type="caution">
    <text evidence="1">The sequence shown here is derived from an EMBL/GenBank/DDBJ whole genome shotgun (WGS) entry which is preliminary data.</text>
</comment>
<organism evidence="1 2">
    <name type="scientific">Diplocarpon coronariae</name>
    <dbReference type="NCBI Taxonomy" id="2795749"/>
    <lineage>
        <taxon>Eukaryota</taxon>
        <taxon>Fungi</taxon>
        <taxon>Dikarya</taxon>
        <taxon>Ascomycota</taxon>
        <taxon>Pezizomycotina</taxon>
        <taxon>Leotiomycetes</taxon>
        <taxon>Helotiales</taxon>
        <taxon>Drepanopezizaceae</taxon>
        <taxon>Diplocarpon</taxon>
    </lineage>
</organism>
<dbReference type="InParanoid" id="A0A218ZEM4"/>
<dbReference type="EMBL" id="MZNU01000060">
    <property type="protein sequence ID" value="OWP05725.1"/>
    <property type="molecule type" value="Genomic_DNA"/>
</dbReference>
<reference evidence="1 2" key="1">
    <citation type="submission" date="2017-04" db="EMBL/GenBank/DDBJ databases">
        <title>Draft genome sequence of Marssonina coronaria NL1: causal agent of apple blotch.</title>
        <authorList>
            <person name="Cheng Q."/>
        </authorList>
    </citation>
    <scope>NUCLEOTIDE SEQUENCE [LARGE SCALE GENOMIC DNA]</scope>
    <source>
        <strain evidence="1 2">NL1</strain>
    </source>
</reference>
<protein>
    <submittedName>
        <fullName evidence="1">Uncharacterized protein</fullName>
    </submittedName>
</protein>
<dbReference type="Proteomes" id="UP000242519">
    <property type="component" value="Unassembled WGS sequence"/>
</dbReference>
<proteinExistence type="predicted"/>